<proteinExistence type="predicted"/>
<dbReference type="PANTHER" id="PTHR11908:SF132">
    <property type="entry name" value="ALDEHYDE OXIDASE 1-RELATED"/>
    <property type="match status" value="1"/>
</dbReference>
<evidence type="ECO:0000259" key="3">
    <source>
        <dbReference type="SMART" id="SM01008"/>
    </source>
</evidence>
<dbReference type="InterPro" id="IPR046867">
    <property type="entry name" value="AldOxase/xan_DH_MoCoBD2"/>
</dbReference>
<name>A0ABY5W063_9ACTN</name>
<dbReference type="InterPro" id="IPR037165">
    <property type="entry name" value="AldOxase/xan_DH_Mopterin-bd_sf"/>
</dbReference>
<reference evidence="4" key="2">
    <citation type="submission" date="2022-09" db="EMBL/GenBank/DDBJ databases">
        <title>Biosynthetic gene clusters of Dactylosporangioum fulvum.</title>
        <authorList>
            <person name="Caradec T."/>
        </authorList>
    </citation>
    <scope>NUCLEOTIDE SEQUENCE</scope>
    <source>
        <strain evidence="4">NRRL B-16292</strain>
    </source>
</reference>
<dbReference type="Pfam" id="PF20256">
    <property type="entry name" value="MoCoBD_2"/>
    <property type="match status" value="1"/>
</dbReference>
<dbReference type="Pfam" id="PF01315">
    <property type="entry name" value="Ald_Xan_dh_C"/>
    <property type="match status" value="1"/>
</dbReference>
<dbReference type="InterPro" id="IPR008274">
    <property type="entry name" value="AldOxase/xan_DH_MoCoBD1"/>
</dbReference>
<reference evidence="4" key="1">
    <citation type="submission" date="2021-04" db="EMBL/GenBank/DDBJ databases">
        <authorList>
            <person name="Hartkoorn R.C."/>
            <person name="Beaudoing E."/>
            <person name="Hot D."/>
        </authorList>
    </citation>
    <scope>NUCLEOTIDE SEQUENCE</scope>
    <source>
        <strain evidence="4">NRRL B-16292</strain>
    </source>
</reference>
<evidence type="ECO:0000313" key="5">
    <source>
        <dbReference type="Proteomes" id="UP001059617"/>
    </source>
</evidence>
<feature type="domain" description="Aldehyde oxidase/xanthine dehydrogenase a/b hammerhead" evidence="3">
    <location>
        <begin position="13"/>
        <end position="122"/>
    </location>
</feature>
<dbReference type="Pfam" id="PF02738">
    <property type="entry name" value="MoCoBD_1"/>
    <property type="match status" value="1"/>
</dbReference>
<dbReference type="InterPro" id="IPR000674">
    <property type="entry name" value="Ald_Oxase/Xan_DH_a/b"/>
</dbReference>
<evidence type="ECO:0000313" key="4">
    <source>
        <dbReference type="EMBL" id="UWP83422.1"/>
    </source>
</evidence>
<dbReference type="InterPro" id="IPR016208">
    <property type="entry name" value="Ald_Oxase/xanthine_DH-like"/>
</dbReference>
<dbReference type="PANTHER" id="PTHR11908">
    <property type="entry name" value="XANTHINE DEHYDROGENASE"/>
    <property type="match status" value="1"/>
</dbReference>
<dbReference type="SMART" id="SM01008">
    <property type="entry name" value="Ald_Xan_dh_C"/>
    <property type="match status" value="1"/>
</dbReference>
<dbReference type="SUPFAM" id="SSF54665">
    <property type="entry name" value="CO dehydrogenase molybdoprotein N-domain-like"/>
    <property type="match status" value="1"/>
</dbReference>
<dbReference type="RefSeq" id="WP_259861211.1">
    <property type="nucleotide sequence ID" value="NZ_BAAAST010000097.1"/>
</dbReference>
<organism evidence="4 5">
    <name type="scientific">Dactylosporangium fulvum</name>
    <dbReference type="NCBI Taxonomy" id="53359"/>
    <lineage>
        <taxon>Bacteria</taxon>
        <taxon>Bacillati</taxon>
        <taxon>Actinomycetota</taxon>
        <taxon>Actinomycetes</taxon>
        <taxon>Micromonosporales</taxon>
        <taxon>Micromonosporaceae</taxon>
        <taxon>Dactylosporangium</taxon>
    </lineage>
</organism>
<dbReference type="Proteomes" id="UP001059617">
    <property type="component" value="Chromosome"/>
</dbReference>
<keyword evidence="1" id="KW-0500">Molybdenum</keyword>
<dbReference type="EMBL" id="CP073720">
    <property type="protein sequence ID" value="UWP83422.1"/>
    <property type="molecule type" value="Genomic_DNA"/>
</dbReference>
<gene>
    <name evidence="4" type="ORF">Dfulv_03775</name>
</gene>
<sequence length="718" mass="75767">MNRLRVEAVSKVTGTARYSADRNPPDVAHAALAAATIGRGRVLSIDTAAASEVPGVLLVLTHADVASPGFIMGGGYSFQGLQPLVDDRIAYRGQPIALVVAETPHAAAEAALLVTARYAEEPVEVTLDAPDRVRQQEAIPLPVTADVVVGDAEAAYAASPVRVEGVYTHPAQNSTAMELLGSTVEWVDDRLVVHEGTQNAGAVRGGLAHQLGMDRDQVQVISPLTGGGFGQKNALQPHIAPLAVAARQLGRPVRLTLTRQQTFHQGSFRPASRHRIRLGAEPSGRFTAAIHEAEHQTSRHDLFPAAYADMTARLYGFPAFHGPHWLVRTDTQTPGYMRAPYESPAAFAFEVAIDELAERLNLDPVELRLANDTATDPVTGRPFSSRHVAECLRRGAERFGWSRRNPVPGAAVAEDGSRIGHGVAIGAYPAHTTPAVAHLRAGADGRVLVGVDAHEMGQGIRSAIAYLVADDLGIDVDRVTVVIGDTRVAPQHLTAGSWGTASALPAVQHGLQELRKVLGTAGVGPVDVAGAVAASGRETVEASAVHLGRGQPPEALERARAGVVALSGPEYPAFTAFSFIAHFVEVRVAPNVPRISVPRVVSVADCGRVASPVTAASQVRGGVVWGLGAALRERLEVDERYGGFITSTFEDYPISVNADIGEIEVDFVDEPDPMLNDVGVKGLGEVALVGVVPAVVNAIHNATGRRFRHVPVTVADLL</sequence>
<dbReference type="SUPFAM" id="SSF56003">
    <property type="entry name" value="Molybdenum cofactor-binding domain"/>
    <property type="match status" value="1"/>
</dbReference>
<protein>
    <submittedName>
        <fullName evidence="4">Xanthine dehydrogenase family protein molybdopterin-binding subunit</fullName>
    </submittedName>
</protein>
<evidence type="ECO:0000256" key="2">
    <source>
        <dbReference type="ARBA" id="ARBA00023002"/>
    </source>
</evidence>
<dbReference type="InterPro" id="IPR036856">
    <property type="entry name" value="Ald_Oxase/Xan_DH_a/b_sf"/>
</dbReference>
<evidence type="ECO:0000256" key="1">
    <source>
        <dbReference type="ARBA" id="ARBA00022505"/>
    </source>
</evidence>
<accession>A0ABY5W063</accession>
<keyword evidence="5" id="KW-1185">Reference proteome</keyword>
<dbReference type="Gene3D" id="3.90.1170.50">
    <property type="entry name" value="Aldehyde oxidase/xanthine dehydrogenase, a/b hammerhead"/>
    <property type="match status" value="1"/>
</dbReference>
<dbReference type="Gene3D" id="3.30.365.10">
    <property type="entry name" value="Aldehyde oxidase/xanthine dehydrogenase, molybdopterin binding domain"/>
    <property type="match status" value="4"/>
</dbReference>
<keyword evidence="2" id="KW-0560">Oxidoreductase</keyword>